<dbReference type="RefSeq" id="WP_068248940.1">
    <property type="nucleotide sequence ID" value="NZ_LPUY01000138.1"/>
</dbReference>
<dbReference type="OrthoDB" id="7749009at2"/>
<accession>A0A132BQZ6</accession>
<gene>
    <name evidence="1" type="ORF">TRIHO_44820</name>
</gene>
<dbReference type="Proteomes" id="UP000068382">
    <property type="component" value="Unassembled WGS sequence"/>
</dbReference>
<comment type="caution">
    <text evidence="1">The sequence shown here is derived from an EMBL/GenBank/DDBJ whole genome shotgun (WGS) entry which is preliminary data.</text>
</comment>
<evidence type="ECO:0000313" key="2">
    <source>
        <dbReference type="Proteomes" id="UP000068382"/>
    </source>
</evidence>
<dbReference type="GO" id="GO:0016829">
    <property type="term" value="F:lyase activity"/>
    <property type="evidence" value="ECO:0007669"/>
    <property type="project" value="UniProtKB-KW"/>
</dbReference>
<reference evidence="1 2" key="1">
    <citation type="submission" date="2015-12" db="EMBL/GenBank/DDBJ databases">
        <title>Genome sequence of the marine Rhodobacteraceae strain O3.65, Candidatus Tritonibacter horizontis.</title>
        <authorList>
            <person name="Poehlein A."/>
            <person name="Giebel H.A."/>
            <person name="Voget S."/>
            <person name="Brinkhoff T."/>
        </authorList>
    </citation>
    <scope>NUCLEOTIDE SEQUENCE [LARGE SCALE GENOMIC DNA]</scope>
    <source>
        <strain evidence="1 2">O3.65</strain>
    </source>
</reference>
<dbReference type="PATRIC" id="fig|1768241.3.peg.4680"/>
<proteinExistence type="predicted"/>
<keyword evidence="2" id="KW-1185">Reference proteome</keyword>
<dbReference type="InterPro" id="IPR012334">
    <property type="entry name" value="Pectin_lyas_fold"/>
</dbReference>
<dbReference type="EMBL" id="LPUY01000138">
    <property type="protein sequence ID" value="KUP90616.1"/>
    <property type="molecule type" value="Genomic_DNA"/>
</dbReference>
<dbReference type="SUPFAM" id="SSF51126">
    <property type="entry name" value="Pectin lyase-like"/>
    <property type="match status" value="1"/>
</dbReference>
<evidence type="ECO:0000313" key="1">
    <source>
        <dbReference type="EMBL" id="KUP90616.1"/>
    </source>
</evidence>
<sequence length="761" mass="81796">MNKAITDGLQLMPPAFAQGLDVWSSGDGTPGSDTYDGAANAALVAGDAHFAGCLELQKTASTQHLRYMGETPILPGCYLRVTARVKAMSGALPTVRISGWAGASNDSHVSGVVEVGPGVTLSAYGEVVEVQAIVGTGTRTGVDMPWGIAAAYGHLGLDLTGPNGGVIRVDDLIIEDVTSVFLRDMLSVVDVVDYGAVGNGSTDCHAAFEAADDAADGRRILVPEGEFLINSTLSLNHDVVFEGTLSMPDDAMLLLTKSYNYPTYAAAFDDEALAFKKAFQALLNSVDHESLDLGGRSITLHEPIDMQAAVPNRTSYATRRYIRNGQFTAQAGAPWDHDVVTSQASYSSSDNRKLTDVNNIAAIPVGALVEGAGVGREVYVREKNTGAGELTLSQPLFDAEGRQNFTFTQFKYMLDFSGFSAIKKFGISGVEFQCNGEASALRLAPAGSVFVLHDCYFTKPKARAITSIGNGCQGMLVDNCQFLSDEDAEDVSDRVSIALNANSNDVKLRHNRATRFLHWAVMAGSNHTITGNHFFQGDSVAGGVRTAGIVVTDTYASHTISENYIDNCFVEWTNEYDATPDFSTGFSFSAMSITDNVFLSGDVANWFSYIVIKPYGSGHFLNGVSVTGNKFRSINGTIDRAERVDTSFADLDFTRSRDVFFDGNTFHNVDTKSRNPLRVEHDEGSAASTWSVDTDGSLPFSGHSRGVDSVVMEGSMRNSGGSVVYPTPYVRTNQGSNNDRIDLVWPEAVRGTVRVLIRMDR</sequence>
<keyword evidence="1" id="KW-0456">Lyase</keyword>
<organism evidence="1 2">
    <name type="scientific">Tritonibacter horizontis</name>
    <dbReference type="NCBI Taxonomy" id="1768241"/>
    <lineage>
        <taxon>Bacteria</taxon>
        <taxon>Pseudomonadati</taxon>
        <taxon>Pseudomonadota</taxon>
        <taxon>Alphaproteobacteria</taxon>
        <taxon>Rhodobacterales</taxon>
        <taxon>Paracoccaceae</taxon>
        <taxon>Tritonibacter</taxon>
    </lineage>
</organism>
<name>A0A132BQZ6_9RHOB</name>
<dbReference type="Gene3D" id="2.160.20.10">
    <property type="entry name" value="Single-stranded right-handed beta-helix, Pectin lyase-like"/>
    <property type="match status" value="2"/>
</dbReference>
<dbReference type="InterPro" id="IPR011050">
    <property type="entry name" value="Pectin_lyase_fold/virulence"/>
</dbReference>
<protein>
    <submittedName>
        <fullName evidence="1">Pectate lyase superfamily protein</fullName>
    </submittedName>
</protein>
<dbReference type="AlphaFoldDB" id="A0A132BQZ6"/>